<feature type="transmembrane region" description="Helical" evidence="8">
    <location>
        <begin position="237"/>
        <end position="257"/>
    </location>
</feature>
<comment type="subcellular location">
    <subcellularLocation>
        <location evidence="1">Membrane</location>
        <topology evidence="1">Multi-pass membrane protein</topology>
    </subcellularLocation>
</comment>
<evidence type="ECO:0000256" key="1">
    <source>
        <dbReference type="ARBA" id="ARBA00004141"/>
    </source>
</evidence>
<evidence type="ECO:0000313" key="9">
    <source>
        <dbReference type="EMBL" id="CAL5224419.1"/>
    </source>
</evidence>
<evidence type="ECO:0000256" key="7">
    <source>
        <dbReference type="RuleBase" id="RU000488"/>
    </source>
</evidence>
<evidence type="ECO:0000256" key="3">
    <source>
        <dbReference type="ARBA" id="ARBA00022692"/>
    </source>
</evidence>
<dbReference type="SUPFAM" id="SSF103506">
    <property type="entry name" value="Mitochondrial carrier"/>
    <property type="match status" value="1"/>
</dbReference>
<gene>
    <name evidence="9" type="primary">g7102</name>
    <name evidence="9" type="ORF">VP750_LOCUS6078</name>
</gene>
<feature type="repeat" description="Solcar" evidence="6">
    <location>
        <begin position="234"/>
        <end position="318"/>
    </location>
</feature>
<keyword evidence="8" id="KW-1133">Transmembrane helix</keyword>
<evidence type="ECO:0000256" key="2">
    <source>
        <dbReference type="ARBA" id="ARBA00022448"/>
    </source>
</evidence>
<dbReference type="Gene3D" id="1.50.40.10">
    <property type="entry name" value="Mitochondrial carrier domain"/>
    <property type="match status" value="1"/>
</dbReference>
<evidence type="ECO:0000313" key="10">
    <source>
        <dbReference type="Proteomes" id="UP001497392"/>
    </source>
</evidence>
<protein>
    <submittedName>
        <fullName evidence="9">G7102 protein</fullName>
    </submittedName>
</protein>
<evidence type="ECO:0000256" key="4">
    <source>
        <dbReference type="ARBA" id="ARBA00022737"/>
    </source>
</evidence>
<keyword evidence="4" id="KW-0677">Repeat</keyword>
<dbReference type="Proteomes" id="UP001497392">
    <property type="component" value="Unassembled WGS sequence"/>
</dbReference>
<feature type="repeat" description="Solcar" evidence="6">
    <location>
        <begin position="153"/>
        <end position="233"/>
    </location>
</feature>
<evidence type="ECO:0000256" key="5">
    <source>
        <dbReference type="ARBA" id="ARBA00023136"/>
    </source>
</evidence>
<feature type="repeat" description="Solcar" evidence="6">
    <location>
        <begin position="51"/>
        <end position="145"/>
    </location>
</feature>
<reference evidence="9 10" key="1">
    <citation type="submission" date="2024-06" db="EMBL/GenBank/DDBJ databases">
        <authorList>
            <person name="Kraege A."/>
            <person name="Thomma B."/>
        </authorList>
    </citation>
    <scope>NUCLEOTIDE SEQUENCE [LARGE SCALE GENOMIC DNA]</scope>
</reference>
<proteinExistence type="inferred from homology"/>
<dbReference type="InterPro" id="IPR023395">
    <property type="entry name" value="MCP_dom_sf"/>
</dbReference>
<comment type="similarity">
    <text evidence="7">Belongs to the mitochondrial carrier (TC 2.A.29) family.</text>
</comment>
<dbReference type="PROSITE" id="PS50920">
    <property type="entry name" value="SOLCAR"/>
    <property type="match status" value="3"/>
</dbReference>
<feature type="transmembrane region" description="Helical" evidence="8">
    <location>
        <begin position="44"/>
        <end position="66"/>
    </location>
</feature>
<dbReference type="InterPro" id="IPR002067">
    <property type="entry name" value="MCP"/>
</dbReference>
<evidence type="ECO:0000256" key="6">
    <source>
        <dbReference type="PROSITE-ProRule" id="PRU00282"/>
    </source>
</evidence>
<sequence length="345" mass="36897">MRIPDNGMSRQHCSACNGVFELGEVLTTSSQAPRFGELLMRRPVAAAALVPNSVILFTAGAVAGALGKTLTAPLDRVKLLLQTRGGLQAGALKDAARGGGVISALTAIGKEEGFLGYWKGNVPQILKVVPYSAIQLCTYEAAKRGLRDQDGKLSIPARLTAGALAGMTATLLTYPLDTLRLRLAVDPASRTISGAARTLMREGSHGAFFRGLGASMIGIAPYMAIELGVFDLMPRDLPPFVRGFSSALMATSLCYPLDTVRRQIQLQSTGALQAWPMAQKIMQRDGIAGFYRGFVPNALKNLPNKGVRLAVFDAAKKLLITADEAYREEAEKACNNGQRLRECCK</sequence>
<keyword evidence="3 6" id="KW-0812">Transmembrane</keyword>
<comment type="caution">
    <text evidence="9">The sequence shown here is derived from an EMBL/GenBank/DDBJ whole genome shotgun (WGS) entry which is preliminary data.</text>
</comment>
<evidence type="ECO:0000256" key="8">
    <source>
        <dbReference type="SAM" id="Phobius"/>
    </source>
</evidence>
<dbReference type="PRINTS" id="PR00926">
    <property type="entry name" value="MITOCARRIER"/>
</dbReference>
<dbReference type="InterPro" id="IPR018108">
    <property type="entry name" value="MCP_transmembrane"/>
</dbReference>
<keyword evidence="10" id="KW-1185">Reference proteome</keyword>
<dbReference type="Pfam" id="PF00153">
    <property type="entry name" value="Mito_carr"/>
    <property type="match status" value="3"/>
</dbReference>
<feature type="transmembrane region" description="Helical" evidence="8">
    <location>
        <begin position="207"/>
        <end position="225"/>
    </location>
</feature>
<dbReference type="PANTHER" id="PTHR24089">
    <property type="entry name" value="SOLUTE CARRIER FAMILY 25"/>
    <property type="match status" value="1"/>
</dbReference>
<accession>A0ABP1FZJ8</accession>
<keyword evidence="5 6" id="KW-0472">Membrane</keyword>
<name>A0ABP1FZJ8_9CHLO</name>
<organism evidence="9 10">
    <name type="scientific">Coccomyxa viridis</name>
    <dbReference type="NCBI Taxonomy" id="1274662"/>
    <lineage>
        <taxon>Eukaryota</taxon>
        <taxon>Viridiplantae</taxon>
        <taxon>Chlorophyta</taxon>
        <taxon>core chlorophytes</taxon>
        <taxon>Trebouxiophyceae</taxon>
        <taxon>Trebouxiophyceae incertae sedis</taxon>
        <taxon>Coccomyxaceae</taxon>
        <taxon>Coccomyxa</taxon>
    </lineage>
</organism>
<keyword evidence="2 7" id="KW-0813">Transport</keyword>
<dbReference type="EMBL" id="CAXHTA020000010">
    <property type="protein sequence ID" value="CAL5224419.1"/>
    <property type="molecule type" value="Genomic_DNA"/>
</dbReference>